<feature type="active site" description="Proton acceptor" evidence="11">
    <location>
        <position position="175"/>
    </location>
</feature>
<comment type="similarity">
    <text evidence="2">Belongs to the LDH/MDH superfamily. MDH type 1 family.</text>
</comment>
<dbReference type="Pfam" id="PF00056">
    <property type="entry name" value="Ldh_1_N"/>
    <property type="match status" value="1"/>
</dbReference>
<evidence type="ECO:0000256" key="9">
    <source>
        <dbReference type="ARBA" id="ARBA00048313"/>
    </source>
</evidence>
<evidence type="ECO:0000256" key="12">
    <source>
        <dbReference type="PIRSR" id="PIRSR000102-2"/>
    </source>
</evidence>
<dbReference type="SUPFAM" id="SSF51735">
    <property type="entry name" value="NAD(P)-binding Rossmann-fold domains"/>
    <property type="match status" value="1"/>
</dbReference>
<organism evidence="18 19">
    <name type="scientific">Candidatus Pantoea edessiphila</name>
    <dbReference type="NCBI Taxonomy" id="2044610"/>
    <lineage>
        <taxon>Bacteria</taxon>
        <taxon>Pseudomonadati</taxon>
        <taxon>Pseudomonadota</taxon>
        <taxon>Gammaproteobacteria</taxon>
        <taxon>Enterobacterales</taxon>
        <taxon>Erwiniaceae</taxon>
        <taxon>Pantoea</taxon>
    </lineage>
</organism>
<dbReference type="GO" id="GO:0005737">
    <property type="term" value="C:cytoplasm"/>
    <property type="evidence" value="ECO:0007669"/>
    <property type="project" value="TreeGrafter"/>
</dbReference>
<dbReference type="GO" id="GO:0030060">
    <property type="term" value="F:L-malate dehydrogenase (NAD+) activity"/>
    <property type="evidence" value="ECO:0007669"/>
    <property type="project" value="UniProtKB-UniRule"/>
</dbReference>
<evidence type="ECO:0000256" key="10">
    <source>
        <dbReference type="NCBIfam" id="TIGR01772"/>
    </source>
</evidence>
<dbReference type="EMBL" id="PDKU01000003">
    <property type="protein sequence ID" value="PPI86436.1"/>
    <property type="molecule type" value="Genomic_DNA"/>
</dbReference>
<dbReference type="FunFam" id="3.90.110.10:FF:000001">
    <property type="entry name" value="Malate dehydrogenase"/>
    <property type="match status" value="1"/>
</dbReference>
<accession>A0A2P5SVU2</accession>
<feature type="binding site" evidence="12">
    <location>
        <position position="153"/>
    </location>
    <ligand>
        <name>substrate</name>
    </ligand>
</feature>
<evidence type="ECO:0000256" key="6">
    <source>
        <dbReference type="ARBA" id="ARBA00022532"/>
    </source>
</evidence>
<dbReference type="InterPro" id="IPR010097">
    <property type="entry name" value="Malate_DH_type1"/>
</dbReference>
<evidence type="ECO:0000256" key="4">
    <source>
        <dbReference type="ARBA" id="ARBA00012995"/>
    </source>
</evidence>
<dbReference type="Gene3D" id="3.40.50.720">
    <property type="entry name" value="NAD(P)-binding Rossmann-like Domain"/>
    <property type="match status" value="1"/>
</dbReference>
<dbReference type="InterPro" id="IPR001236">
    <property type="entry name" value="Lactate/malate_DH_N"/>
</dbReference>
<evidence type="ECO:0000256" key="14">
    <source>
        <dbReference type="RuleBase" id="RU000422"/>
    </source>
</evidence>
<evidence type="ECO:0000259" key="17">
    <source>
        <dbReference type="Pfam" id="PF02866"/>
    </source>
</evidence>
<dbReference type="InterPro" id="IPR001557">
    <property type="entry name" value="L-lactate/malate_DH"/>
</dbReference>
<feature type="binding site" evidence="12">
    <location>
        <position position="119"/>
    </location>
    <ligand>
        <name>substrate</name>
    </ligand>
</feature>
<keyword evidence="7 15" id="KW-0560">Oxidoreductase</keyword>
<feature type="binding site" evidence="13">
    <location>
        <position position="225"/>
    </location>
    <ligand>
        <name>NAD(+)</name>
        <dbReference type="ChEBI" id="CHEBI:57540"/>
    </ligand>
</feature>
<dbReference type="GO" id="GO:0006108">
    <property type="term" value="P:malate metabolic process"/>
    <property type="evidence" value="ECO:0007669"/>
    <property type="project" value="InterPro"/>
</dbReference>
<dbReference type="Proteomes" id="UP000296144">
    <property type="component" value="Unassembled WGS sequence"/>
</dbReference>
<evidence type="ECO:0000256" key="7">
    <source>
        <dbReference type="ARBA" id="ARBA00023002"/>
    </source>
</evidence>
<evidence type="ECO:0000256" key="11">
    <source>
        <dbReference type="PIRSR" id="PIRSR000102-1"/>
    </source>
</evidence>
<feature type="binding site" evidence="13">
    <location>
        <begin position="7"/>
        <end position="13"/>
    </location>
    <ligand>
        <name>NAD(+)</name>
        <dbReference type="ChEBI" id="CHEBI:57540"/>
    </ligand>
</feature>
<dbReference type="InterPro" id="IPR036291">
    <property type="entry name" value="NAD(P)-bd_dom_sf"/>
</dbReference>
<keyword evidence="6 14" id="KW-0816">Tricarboxylic acid cycle</keyword>
<name>A0A2P5SVU2_9GAMM</name>
<feature type="domain" description="Lactate/malate dehydrogenase C-terminal" evidence="17">
    <location>
        <begin position="147"/>
        <end position="307"/>
    </location>
</feature>
<feature type="domain" description="Lactate/malate dehydrogenase N-terminal" evidence="16">
    <location>
        <begin position="1"/>
        <end position="145"/>
    </location>
</feature>
<dbReference type="PANTHER" id="PTHR11540:SF16">
    <property type="entry name" value="MALATE DEHYDROGENASE, MITOCHONDRIAL"/>
    <property type="match status" value="1"/>
</dbReference>
<dbReference type="NCBIfam" id="TIGR01772">
    <property type="entry name" value="MDH_euk_gproteo"/>
    <property type="match status" value="1"/>
</dbReference>
<dbReference type="OrthoDB" id="9802969at2"/>
<evidence type="ECO:0000313" key="18">
    <source>
        <dbReference type="EMBL" id="PPI86436.1"/>
    </source>
</evidence>
<feature type="binding site" evidence="13">
    <location>
        <begin position="117"/>
        <end position="119"/>
    </location>
    <ligand>
        <name>NAD(+)</name>
        <dbReference type="ChEBI" id="CHEBI:57540"/>
    </ligand>
</feature>
<dbReference type="AlphaFoldDB" id="A0A2P5SVU2"/>
<comment type="function">
    <text evidence="1">Catalyzes the reversible oxidation of malate to oxaloacetate.</text>
</comment>
<feature type="binding site" evidence="12">
    <location>
        <position position="81"/>
    </location>
    <ligand>
        <name>substrate</name>
    </ligand>
</feature>
<proteinExistence type="inferred from homology"/>
<protein>
    <recommendedName>
        <fullName evidence="5 10">Malate dehydrogenase</fullName>
        <ecNumber evidence="4 10">1.1.1.37</ecNumber>
    </recommendedName>
</protein>
<dbReference type="InterPro" id="IPR015955">
    <property type="entry name" value="Lactate_DH/Glyco_Ohase_4_C"/>
</dbReference>
<dbReference type="PROSITE" id="PS00068">
    <property type="entry name" value="MDH"/>
    <property type="match status" value="1"/>
</dbReference>
<evidence type="ECO:0000256" key="13">
    <source>
        <dbReference type="PIRSR" id="PIRSR000102-3"/>
    </source>
</evidence>
<feature type="binding site" evidence="13">
    <location>
        <position position="94"/>
    </location>
    <ligand>
        <name>NAD(+)</name>
        <dbReference type="ChEBI" id="CHEBI:57540"/>
    </ligand>
</feature>
<reference evidence="18 19" key="1">
    <citation type="journal article" date="2018" name="Genome Biol. Evol.">
        <title>Cladogenesis and Genomic Streamlining in Extracellular Endosymbionts of Tropical Stink Bugs.</title>
        <authorList>
            <person name="Otero-Bravo A."/>
            <person name="Goffredi S."/>
            <person name="Sabree Z.L."/>
        </authorList>
    </citation>
    <scope>NUCLEOTIDE SEQUENCE [LARGE SCALE GENOMIC DNA]</scope>
    <source>
        <strain evidence="18 19">SoEL</strain>
    </source>
</reference>
<dbReference type="EC" id="1.1.1.37" evidence="4 10"/>
<comment type="caution">
    <text evidence="18">The sequence shown here is derived from an EMBL/GenBank/DDBJ whole genome shotgun (WGS) entry which is preliminary data.</text>
</comment>
<dbReference type="Gene3D" id="3.90.110.10">
    <property type="entry name" value="Lactate dehydrogenase/glycoside hydrolase, family 4, C-terminal"/>
    <property type="match status" value="1"/>
</dbReference>
<evidence type="ECO:0000259" key="16">
    <source>
        <dbReference type="Pfam" id="PF00056"/>
    </source>
</evidence>
<evidence type="ECO:0000256" key="3">
    <source>
        <dbReference type="ARBA" id="ARBA00011738"/>
    </source>
</evidence>
<evidence type="ECO:0000256" key="8">
    <source>
        <dbReference type="ARBA" id="ARBA00023027"/>
    </source>
</evidence>
<dbReference type="Pfam" id="PF02866">
    <property type="entry name" value="Ldh_1_C"/>
    <property type="match status" value="1"/>
</dbReference>
<dbReference type="PIRSF" id="PIRSF000102">
    <property type="entry name" value="Lac_mal_DH"/>
    <property type="match status" value="1"/>
</dbReference>
<keyword evidence="8 13" id="KW-0520">NAD</keyword>
<evidence type="ECO:0000256" key="1">
    <source>
        <dbReference type="ARBA" id="ARBA00003966"/>
    </source>
</evidence>
<dbReference type="InterPro" id="IPR022383">
    <property type="entry name" value="Lactate/malate_DH_C"/>
</dbReference>
<dbReference type="PANTHER" id="PTHR11540">
    <property type="entry name" value="MALATE AND LACTATE DEHYDROGENASE"/>
    <property type="match status" value="1"/>
</dbReference>
<feature type="binding site" evidence="12">
    <location>
        <position position="87"/>
    </location>
    <ligand>
        <name>substrate</name>
    </ligand>
</feature>
<dbReference type="SUPFAM" id="SSF56327">
    <property type="entry name" value="LDH C-terminal domain-like"/>
    <property type="match status" value="1"/>
</dbReference>
<gene>
    <name evidence="18" type="ORF">CRV10_02255</name>
</gene>
<feature type="binding site" evidence="13">
    <location>
        <position position="34"/>
    </location>
    <ligand>
        <name>NAD(+)</name>
        <dbReference type="ChEBI" id="CHEBI:57540"/>
    </ligand>
</feature>
<dbReference type="FunFam" id="3.40.50.720:FF:000268">
    <property type="entry name" value="Malate dehydrogenase"/>
    <property type="match status" value="1"/>
</dbReference>
<evidence type="ECO:0000256" key="15">
    <source>
        <dbReference type="RuleBase" id="RU003369"/>
    </source>
</evidence>
<dbReference type="GO" id="GO:0006099">
    <property type="term" value="P:tricarboxylic acid cycle"/>
    <property type="evidence" value="ECO:0007669"/>
    <property type="project" value="UniProtKB-UniRule"/>
</dbReference>
<dbReference type="RefSeq" id="WP_136130224.1">
    <property type="nucleotide sequence ID" value="NZ_PDKU01000003.1"/>
</dbReference>
<sequence>MRISVLGAAGNIGQALSLLLKIYLPAGSELYLYDIKPVVLGITLDLSHIPNDVQVKGFTEKDIFLALNNTDIVIIAAGIARKPGMERADLFDINSNIIINLVEKIAVMSPNALVCIITNPINITTVIAAEVLKKYGCYNKNKLFGITTLDIMRANQLVFIEKNLRNIDVPVVGGHSEITILPLLSQLKNITFTDKEAIEITKSIQNAGSEVVKAKIGNGSATLSMGYAATRFCLSLVQGMQGKHNILEYAYIEGDGKYTRFFSQPFFLGRHGIEKYKDIGKINGFEQIILHKMIEHLNKDILKGEKFIKK</sequence>
<evidence type="ECO:0000256" key="2">
    <source>
        <dbReference type="ARBA" id="ARBA00008824"/>
    </source>
</evidence>
<evidence type="ECO:0000313" key="19">
    <source>
        <dbReference type="Proteomes" id="UP000296144"/>
    </source>
</evidence>
<comment type="catalytic activity">
    <reaction evidence="9 14">
        <text>(S)-malate + NAD(+) = oxaloacetate + NADH + H(+)</text>
        <dbReference type="Rhea" id="RHEA:21432"/>
        <dbReference type="ChEBI" id="CHEBI:15378"/>
        <dbReference type="ChEBI" id="CHEBI:15589"/>
        <dbReference type="ChEBI" id="CHEBI:16452"/>
        <dbReference type="ChEBI" id="CHEBI:57540"/>
        <dbReference type="ChEBI" id="CHEBI:57945"/>
        <dbReference type="EC" id="1.1.1.37"/>
    </reaction>
</comment>
<dbReference type="InterPro" id="IPR001252">
    <property type="entry name" value="Malate_DH_AS"/>
</dbReference>
<comment type="subunit">
    <text evidence="3">Homodimer.</text>
</comment>
<evidence type="ECO:0000256" key="5">
    <source>
        <dbReference type="ARBA" id="ARBA00020382"/>
    </source>
</evidence>
<keyword evidence="19" id="KW-1185">Reference proteome</keyword>